<comment type="caution">
    <text evidence="3">The sequence shown here is derived from an EMBL/GenBank/DDBJ whole genome shotgun (WGS) entry which is preliminary data.</text>
</comment>
<keyword evidence="3" id="KW-0547">Nucleotide-binding</keyword>
<dbReference type="InterPro" id="IPR003594">
    <property type="entry name" value="HATPase_dom"/>
</dbReference>
<dbReference type="PANTHER" id="PTHR35526:SF3">
    <property type="entry name" value="ANTI-SIGMA-F FACTOR RSBW"/>
    <property type="match status" value="1"/>
</dbReference>
<protein>
    <submittedName>
        <fullName evidence="3">ATP-binding protein</fullName>
    </submittedName>
</protein>
<sequence length="161" mass="17118">MIAEHLERSAIPGAVASDGLALEVPVGYDAVRQALHDWRRWIESMNASSDLVSRAEIVLAEVLNNITEHGYAGQDGAAVPVALRCRISAQGLHVSVVDQGRPAPADLGRKACLPPASPAADGIDSLPEGGFGWFLIRELTCNLHLESDEDGNRLCFVVPAS</sequence>
<dbReference type="CDD" id="cd16936">
    <property type="entry name" value="HATPase_RsbW-like"/>
    <property type="match status" value="1"/>
</dbReference>
<dbReference type="Pfam" id="PF13581">
    <property type="entry name" value="HATPase_c_2"/>
    <property type="match status" value="1"/>
</dbReference>
<dbReference type="InterPro" id="IPR050267">
    <property type="entry name" value="Anti-sigma-factor_SerPK"/>
</dbReference>
<proteinExistence type="predicted"/>
<dbReference type="Gene3D" id="3.30.565.10">
    <property type="entry name" value="Histidine kinase-like ATPase, C-terminal domain"/>
    <property type="match status" value="1"/>
</dbReference>
<accession>A0ABW3TG06</accession>
<dbReference type="PANTHER" id="PTHR35526">
    <property type="entry name" value="ANTI-SIGMA-F FACTOR RSBW-RELATED"/>
    <property type="match status" value="1"/>
</dbReference>
<reference evidence="4" key="1">
    <citation type="journal article" date="2019" name="Int. J. Syst. Evol. Microbiol.">
        <title>The Global Catalogue of Microorganisms (GCM) 10K type strain sequencing project: providing services to taxonomists for standard genome sequencing and annotation.</title>
        <authorList>
            <consortium name="The Broad Institute Genomics Platform"/>
            <consortium name="The Broad Institute Genome Sequencing Center for Infectious Disease"/>
            <person name="Wu L."/>
            <person name="Ma J."/>
        </authorList>
    </citation>
    <scope>NUCLEOTIDE SEQUENCE [LARGE SCALE GENOMIC DNA]</scope>
    <source>
        <strain evidence="4">CCUG 55328</strain>
    </source>
</reference>
<evidence type="ECO:0000259" key="2">
    <source>
        <dbReference type="Pfam" id="PF13581"/>
    </source>
</evidence>
<keyword evidence="1" id="KW-0418">Kinase</keyword>
<keyword evidence="3" id="KW-0067">ATP-binding</keyword>
<keyword evidence="1" id="KW-0808">Transferase</keyword>
<dbReference type="EMBL" id="JBHTKR010000004">
    <property type="protein sequence ID" value="MFD1194967.1"/>
    <property type="molecule type" value="Genomic_DNA"/>
</dbReference>
<keyword evidence="4" id="KW-1185">Reference proteome</keyword>
<feature type="domain" description="Histidine kinase/HSP90-like ATPase" evidence="2">
    <location>
        <begin position="29"/>
        <end position="156"/>
    </location>
</feature>
<dbReference type="RefSeq" id="WP_380791195.1">
    <property type="nucleotide sequence ID" value="NZ_JBHTKR010000004.1"/>
</dbReference>
<evidence type="ECO:0000313" key="4">
    <source>
        <dbReference type="Proteomes" id="UP001597151"/>
    </source>
</evidence>
<gene>
    <name evidence="3" type="ORF">ACFQ3C_09820</name>
</gene>
<dbReference type="Proteomes" id="UP001597151">
    <property type="component" value="Unassembled WGS sequence"/>
</dbReference>
<dbReference type="SUPFAM" id="SSF55874">
    <property type="entry name" value="ATPase domain of HSP90 chaperone/DNA topoisomerase II/histidine kinase"/>
    <property type="match status" value="1"/>
</dbReference>
<evidence type="ECO:0000313" key="3">
    <source>
        <dbReference type="EMBL" id="MFD1194967.1"/>
    </source>
</evidence>
<dbReference type="GO" id="GO:0005524">
    <property type="term" value="F:ATP binding"/>
    <property type="evidence" value="ECO:0007669"/>
    <property type="project" value="UniProtKB-KW"/>
</dbReference>
<keyword evidence="1" id="KW-0723">Serine/threonine-protein kinase</keyword>
<evidence type="ECO:0000256" key="1">
    <source>
        <dbReference type="ARBA" id="ARBA00022527"/>
    </source>
</evidence>
<organism evidence="3 4">
    <name type="scientific">Seohaeicola saemankumensis</name>
    <dbReference type="NCBI Taxonomy" id="481181"/>
    <lineage>
        <taxon>Bacteria</taxon>
        <taxon>Pseudomonadati</taxon>
        <taxon>Pseudomonadota</taxon>
        <taxon>Alphaproteobacteria</taxon>
        <taxon>Rhodobacterales</taxon>
        <taxon>Roseobacteraceae</taxon>
        <taxon>Seohaeicola</taxon>
    </lineage>
</organism>
<dbReference type="InterPro" id="IPR036890">
    <property type="entry name" value="HATPase_C_sf"/>
</dbReference>
<name>A0ABW3TG06_9RHOB</name>